<dbReference type="GO" id="GO:0008195">
    <property type="term" value="F:phosphatidate phosphatase activity"/>
    <property type="evidence" value="ECO:0007669"/>
    <property type="project" value="InterPro"/>
</dbReference>
<feature type="region of interest" description="Disordered" evidence="1">
    <location>
        <begin position="100"/>
        <end position="131"/>
    </location>
</feature>
<feature type="region of interest" description="Disordered" evidence="1">
    <location>
        <begin position="1"/>
        <end position="31"/>
    </location>
</feature>
<dbReference type="AlphaFoldDB" id="A0A9P8L791"/>
<feature type="compositionally biased region" description="Basic and acidic residues" evidence="1">
    <location>
        <begin position="213"/>
        <end position="234"/>
    </location>
</feature>
<dbReference type="GO" id="GO:0030479">
    <property type="term" value="C:actin cortical patch"/>
    <property type="evidence" value="ECO:0007669"/>
    <property type="project" value="TreeGrafter"/>
</dbReference>
<evidence type="ECO:0000313" key="4">
    <source>
        <dbReference type="Proteomes" id="UP000750711"/>
    </source>
</evidence>
<name>A0A9P8L791_9PEZI</name>
<dbReference type="Pfam" id="PF09949">
    <property type="entry name" value="APP1_cat"/>
    <property type="match status" value="1"/>
</dbReference>
<feature type="non-terminal residue" evidence="3">
    <location>
        <position position="761"/>
    </location>
</feature>
<dbReference type="Proteomes" id="UP000750711">
    <property type="component" value="Unassembled WGS sequence"/>
</dbReference>
<evidence type="ECO:0000259" key="2">
    <source>
        <dbReference type="Pfam" id="PF09949"/>
    </source>
</evidence>
<feature type="compositionally biased region" description="Gly residues" evidence="1">
    <location>
        <begin position="1"/>
        <end position="12"/>
    </location>
</feature>
<feature type="compositionally biased region" description="Low complexity" evidence="1">
    <location>
        <begin position="658"/>
        <end position="676"/>
    </location>
</feature>
<evidence type="ECO:0000256" key="1">
    <source>
        <dbReference type="SAM" id="MobiDB-lite"/>
    </source>
</evidence>
<dbReference type="SUPFAM" id="SSF56784">
    <property type="entry name" value="HAD-like"/>
    <property type="match status" value="1"/>
</dbReference>
<gene>
    <name evidence="3" type="ORF">GP486_006798</name>
</gene>
<dbReference type="PANTHER" id="PTHR28208:SF3">
    <property type="entry name" value="PHOSPHATIDATE PHOSPHATASE APP1"/>
    <property type="match status" value="1"/>
</dbReference>
<dbReference type="PIRSF" id="PIRSF037464">
    <property type="entry name" value="UCP037464_APP1"/>
    <property type="match status" value="1"/>
</dbReference>
<accession>A0A9P8L791</accession>
<dbReference type="PANTHER" id="PTHR28208">
    <property type="entry name" value="PHOSPHATIDATE PHOSPHATASE APP1"/>
    <property type="match status" value="1"/>
</dbReference>
<reference evidence="3" key="1">
    <citation type="submission" date="2021-03" db="EMBL/GenBank/DDBJ databases">
        <title>Comparative genomics and phylogenomic investigation of the class Geoglossomycetes provide insights into ecological specialization and systematics.</title>
        <authorList>
            <person name="Melie T."/>
            <person name="Pirro S."/>
            <person name="Miller A.N."/>
            <person name="Quandt A."/>
        </authorList>
    </citation>
    <scope>NUCLEOTIDE SEQUENCE</scope>
    <source>
        <strain evidence="3">CAQ_001_2017</strain>
    </source>
</reference>
<comment type="caution">
    <text evidence="3">The sequence shown here is derived from an EMBL/GenBank/DDBJ whole genome shotgun (WGS) entry which is preliminary data.</text>
</comment>
<feature type="domain" description="Phosphatidate phosphatase APP1 catalytic" evidence="2">
    <location>
        <begin position="405"/>
        <end position="554"/>
    </location>
</feature>
<proteinExistence type="predicted"/>
<dbReference type="EMBL" id="JAGHQM010001652">
    <property type="protein sequence ID" value="KAH0553007.1"/>
    <property type="molecule type" value="Genomic_DNA"/>
</dbReference>
<keyword evidence="4" id="KW-1185">Reference proteome</keyword>
<dbReference type="InterPro" id="IPR036412">
    <property type="entry name" value="HAD-like_sf"/>
</dbReference>
<protein>
    <recommendedName>
        <fullName evidence="2">Phosphatidate phosphatase APP1 catalytic domain-containing protein</fullName>
    </recommendedName>
</protein>
<evidence type="ECO:0000313" key="3">
    <source>
        <dbReference type="EMBL" id="KAH0553007.1"/>
    </source>
</evidence>
<sequence>MSRSGSAGGGWAGYISGNGSAPEGRERGTRRKKIAGYLKAANELRQSYQQSYGGGKASAQDFDVYENEQRVPGAFADVAVVRSGDEEMVLFPSYARRHVKKDLPPQHQQPSTDLVKDDAGEGGSDETAAPGAAYWREEWERSEDDKAIVDVDVRGWMYSPHRGPMSRRNRLLMGLARRLSGIPAPPSVGQGSGGDGIGEIDDSESRPGIQERAGARDEEDVIRRHAESILKEEQGEVDVAGKGGCDEDPAADSDRATYGYDGNGDNPTLPSQDDQRPGHAHHTLTDSSSRPDRHVSSEPGVLAKGGSLNRQSMQSSQMTPAELSAANEHLMARLRPFMTAPVINTPITVFFYNSQTSQSRTIITNDAGHFSLRAALEFIPTHVRVLASENLSATDDVRITEPTGISMISDIDDTIKHSAVGSGAREMFKNTFIRELGDLTIEGVKEWYSKLAEMGVGIHYVSNSPWQLYPLLTAYFAMAGLPPGSFHLKQYSGMLQGIFEPVAERKKGTLEKIMRDFPDRKFLLVGDSGEADLEVYTEVVLANPGRVVGIFIRDITTPPSQGFFDSAMGPLSGERNEKGDGNGSREASGNDGANPGSRVTPEWKPALPPRPTLLEPSQKSSGPAMGKLIDLDDGDSDPTPLGDADRPLKLYRSMTEQGTSNTGRRLSSSSSRSVGSQVPARPSKPLALRGSPTMERISVDTVDAVPSDGHRKPPPVPPKPQQYLGGEWPAPESSRNVASAVGSPGSSSAQRQGYIPSIRDK</sequence>
<feature type="compositionally biased region" description="Low complexity" evidence="1">
    <location>
        <begin position="737"/>
        <end position="749"/>
    </location>
</feature>
<feature type="region of interest" description="Disordered" evidence="1">
    <location>
        <begin position="182"/>
        <end position="322"/>
    </location>
</feature>
<feature type="compositionally biased region" description="Polar residues" evidence="1">
    <location>
        <begin position="308"/>
        <end position="319"/>
    </location>
</feature>
<feature type="region of interest" description="Disordered" evidence="1">
    <location>
        <begin position="563"/>
        <end position="761"/>
    </location>
</feature>
<dbReference type="InterPro" id="IPR019236">
    <property type="entry name" value="APP1_cat"/>
</dbReference>
<organism evidence="3 4">
    <name type="scientific">Trichoglossum hirsutum</name>
    <dbReference type="NCBI Taxonomy" id="265104"/>
    <lineage>
        <taxon>Eukaryota</taxon>
        <taxon>Fungi</taxon>
        <taxon>Dikarya</taxon>
        <taxon>Ascomycota</taxon>
        <taxon>Pezizomycotina</taxon>
        <taxon>Geoglossomycetes</taxon>
        <taxon>Geoglossales</taxon>
        <taxon>Geoglossaceae</taxon>
        <taxon>Trichoglossum</taxon>
    </lineage>
</organism>
<dbReference type="InterPro" id="IPR052935">
    <property type="entry name" value="Mg2+_PAP"/>
</dbReference>
<dbReference type="InterPro" id="IPR017210">
    <property type="entry name" value="APP1"/>
</dbReference>